<dbReference type="RefSeq" id="WP_237820367.1">
    <property type="nucleotide sequence ID" value="NZ_JAKLTQ010000005.1"/>
</dbReference>
<dbReference type="PANTHER" id="PTHR43884">
    <property type="entry name" value="ACYL-COA DEHYDROGENASE"/>
    <property type="match status" value="1"/>
</dbReference>
<keyword evidence="1" id="KW-0560">Oxidoreductase</keyword>
<dbReference type="PIRSF" id="PIRSF016578">
    <property type="entry name" value="HsaA"/>
    <property type="match status" value="1"/>
</dbReference>
<dbReference type="InterPro" id="IPR013786">
    <property type="entry name" value="AcylCoA_DH/ox_N"/>
</dbReference>
<organism evidence="4 5">
    <name type="scientific">Arthrobacter hankyongi</name>
    <dbReference type="NCBI Taxonomy" id="2904801"/>
    <lineage>
        <taxon>Bacteria</taxon>
        <taxon>Bacillati</taxon>
        <taxon>Actinomycetota</taxon>
        <taxon>Actinomycetes</taxon>
        <taxon>Micrococcales</taxon>
        <taxon>Micrococcaceae</taxon>
        <taxon>Arthrobacter</taxon>
    </lineage>
</organism>
<keyword evidence="5" id="KW-1185">Reference proteome</keyword>
<evidence type="ECO:0000256" key="1">
    <source>
        <dbReference type="ARBA" id="ARBA00023002"/>
    </source>
</evidence>
<reference evidence="4" key="1">
    <citation type="submission" date="2022-01" db="EMBL/GenBank/DDBJ databases">
        <authorList>
            <person name="Jo J.-H."/>
            <person name="Im W.-T."/>
        </authorList>
    </citation>
    <scope>NUCLEOTIDE SEQUENCE</scope>
    <source>
        <strain evidence="4">I2-34</strain>
    </source>
</reference>
<dbReference type="Gene3D" id="1.10.540.10">
    <property type="entry name" value="Acyl-CoA dehydrogenase/oxidase, N-terminal domain"/>
    <property type="match status" value="1"/>
</dbReference>
<feature type="domain" description="Acyl-CoA dehydrogenase C-terminal" evidence="3">
    <location>
        <begin position="239"/>
        <end position="362"/>
    </location>
</feature>
<dbReference type="InterPro" id="IPR036250">
    <property type="entry name" value="AcylCo_DH-like_C"/>
</dbReference>
<feature type="domain" description="Acyl-CoA dehydrogenase/oxidase N-terminal" evidence="2">
    <location>
        <begin position="15"/>
        <end position="82"/>
    </location>
</feature>
<dbReference type="InterPro" id="IPR037069">
    <property type="entry name" value="AcylCoA_DH/ox_N_sf"/>
</dbReference>
<dbReference type="InterPro" id="IPR046373">
    <property type="entry name" value="Acyl-CoA_Oxase/DH_mid-dom_sf"/>
</dbReference>
<dbReference type="Gene3D" id="2.40.110.10">
    <property type="entry name" value="Butyryl-CoA Dehydrogenase, subunit A, domain 2"/>
    <property type="match status" value="1"/>
</dbReference>
<protein>
    <submittedName>
        <fullName evidence="4">Acyl-CoA/acyl-ACP dehydrogenase</fullName>
    </submittedName>
</protein>
<gene>
    <name evidence="4" type="ORF">LVY72_09385</name>
</gene>
<dbReference type="InterPro" id="IPR013107">
    <property type="entry name" value="Acyl-CoA_DH_C"/>
</dbReference>
<dbReference type="Pfam" id="PF08028">
    <property type="entry name" value="Acyl-CoA_dh_2"/>
    <property type="match status" value="1"/>
</dbReference>
<dbReference type="Pfam" id="PF02771">
    <property type="entry name" value="Acyl-CoA_dh_N"/>
    <property type="match status" value="1"/>
</dbReference>
<dbReference type="SUPFAM" id="SSF56645">
    <property type="entry name" value="Acyl-CoA dehydrogenase NM domain-like"/>
    <property type="match status" value="1"/>
</dbReference>
<dbReference type="EMBL" id="JAKLTQ010000005">
    <property type="protein sequence ID" value="MCG2622129.1"/>
    <property type="molecule type" value="Genomic_DNA"/>
</dbReference>
<dbReference type="Proteomes" id="UP001165368">
    <property type="component" value="Unassembled WGS sequence"/>
</dbReference>
<name>A0ABS9L643_9MICC</name>
<dbReference type="PANTHER" id="PTHR43884:SF25">
    <property type="entry name" value="ACYL-COA DEHYDROGENASE YDBM-RELATED"/>
    <property type="match status" value="1"/>
</dbReference>
<evidence type="ECO:0000259" key="2">
    <source>
        <dbReference type="Pfam" id="PF02771"/>
    </source>
</evidence>
<dbReference type="SUPFAM" id="SSF47203">
    <property type="entry name" value="Acyl-CoA dehydrogenase C-terminal domain-like"/>
    <property type="match status" value="1"/>
</dbReference>
<accession>A0ABS9L643</accession>
<comment type="caution">
    <text evidence="4">The sequence shown here is derived from an EMBL/GenBank/DDBJ whole genome shotgun (WGS) entry which is preliminary data.</text>
</comment>
<dbReference type="Gene3D" id="1.20.140.10">
    <property type="entry name" value="Butyryl-CoA Dehydrogenase, subunit A, domain 3"/>
    <property type="match status" value="1"/>
</dbReference>
<dbReference type="InterPro" id="IPR009100">
    <property type="entry name" value="AcylCoA_DH/oxidase_NM_dom_sf"/>
</dbReference>
<proteinExistence type="predicted"/>
<evidence type="ECO:0000259" key="3">
    <source>
        <dbReference type="Pfam" id="PF08028"/>
    </source>
</evidence>
<evidence type="ECO:0000313" key="5">
    <source>
        <dbReference type="Proteomes" id="UP001165368"/>
    </source>
</evidence>
<sequence length="383" mass="41644">MTIEELLTDGMLETFRDRAAGYDAANSFCHEDLAELKDVGYLKMFVPEEWGGLGYRLEEASRAQMRLASAAPATALAVNMHLVWTGVARVLRARGDDSLDYVLREAGLGEVFGFGVSEAGNDQVLFDSRTVAAPLEGGGYSFTGTKVFTSLSPAWTRLGVFGRDDTGAEPQLVWAFIDRQEPGYSIKDDWDTLGMRASQSCTTVLAGAEAPADRVFRKLPVGPNPDPLVFGIFATFEILLASVYAGIGGRAVELAVQAAQRRMSLKTGKSYAQDPDIRWRVADAALAMDGLYPQLQVISRDVDEQADHGRFWFARLSGAKIRATETAKQVVELAVRVSGGAGYFRGSELERLYRDVLAGLYHPSDDESAHGTVATAWLGPLED</sequence>
<evidence type="ECO:0000313" key="4">
    <source>
        <dbReference type="EMBL" id="MCG2622129.1"/>
    </source>
</evidence>